<dbReference type="SUPFAM" id="SSF52518">
    <property type="entry name" value="Thiamin diphosphate-binding fold (THDP-binding)"/>
    <property type="match status" value="2"/>
</dbReference>
<feature type="domain" description="Thiamine pyrophosphate enzyme central" evidence="4">
    <location>
        <begin position="218"/>
        <end position="351"/>
    </location>
</feature>
<dbReference type="GO" id="GO:0005948">
    <property type="term" value="C:acetolactate synthase complex"/>
    <property type="evidence" value="ECO:0007669"/>
    <property type="project" value="TreeGrafter"/>
</dbReference>
<dbReference type="InterPro" id="IPR029061">
    <property type="entry name" value="THDP-binding"/>
</dbReference>
<dbReference type="Pfam" id="PF02776">
    <property type="entry name" value="TPP_enzyme_N"/>
    <property type="match status" value="1"/>
</dbReference>
<evidence type="ECO:0000256" key="3">
    <source>
        <dbReference type="RuleBase" id="RU362132"/>
    </source>
</evidence>
<dbReference type="InterPro" id="IPR012000">
    <property type="entry name" value="Thiamin_PyroP_enz_cen_dom"/>
</dbReference>
<dbReference type="RefSeq" id="WP_206572719.1">
    <property type="nucleotide sequence ID" value="NZ_JAFKCV010000002.1"/>
</dbReference>
<protein>
    <submittedName>
        <fullName evidence="7">Thiamine pyrophosphate-binding protein</fullName>
    </submittedName>
</protein>
<dbReference type="Proteomes" id="UP000664654">
    <property type="component" value="Unassembled WGS sequence"/>
</dbReference>
<dbReference type="InterPro" id="IPR029035">
    <property type="entry name" value="DHS-like_NAD/FAD-binding_dom"/>
</dbReference>
<dbReference type="GO" id="GO:0030976">
    <property type="term" value="F:thiamine pyrophosphate binding"/>
    <property type="evidence" value="ECO:0007669"/>
    <property type="project" value="InterPro"/>
</dbReference>
<dbReference type="EMBL" id="JAFKCV010000002">
    <property type="protein sequence ID" value="MBN7824620.1"/>
    <property type="molecule type" value="Genomic_DNA"/>
</dbReference>
<feature type="domain" description="Thiamine pyrophosphate enzyme N-terminal TPP-binding" evidence="6">
    <location>
        <begin position="18"/>
        <end position="131"/>
    </location>
</feature>
<evidence type="ECO:0000256" key="2">
    <source>
        <dbReference type="ARBA" id="ARBA00023052"/>
    </source>
</evidence>
<evidence type="ECO:0000259" key="4">
    <source>
        <dbReference type="Pfam" id="PF00205"/>
    </source>
</evidence>
<dbReference type="GO" id="GO:0003984">
    <property type="term" value="F:acetolactate synthase activity"/>
    <property type="evidence" value="ECO:0007669"/>
    <property type="project" value="TreeGrafter"/>
</dbReference>
<gene>
    <name evidence="7" type="ORF">J0A66_05200</name>
</gene>
<dbReference type="Pfam" id="PF02775">
    <property type="entry name" value="TPP_enzyme_C"/>
    <property type="match status" value="1"/>
</dbReference>
<evidence type="ECO:0000313" key="7">
    <source>
        <dbReference type="EMBL" id="MBN7824620.1"/>
    </source>
</evidence>
<dbReference type="AlphaFoldDB" id="A0A939DM16"/>
<dbReference type="FunFam" id="3.40.50.970:FF:000007">
    <property type="entry name" value="Acetolactate synthase"/>
    <property type="match status" value="1"/>
</dbReference>
<dbReference type="Gene3D" id="3.40.50.1220">
    <property type="entry name" value="TPP-binding domain"/>
    <property type="match status" value="1"/>
</dbReference>
<dbReference type="GO" id="GO:0000287">
    <property type="term" value="F:magnesium ion binding"/>
    <property type="evidence" value="ECO:0007669"/>
    <property type="project" value="InterPro"/>
</dbReference>
<feature type="domain" description="Thiamine pyrophosphate enzyme TPP-binding" evidence="5">
    <location>
        <begin position="419"/>
        <end position="567"/>
    </location>
</feature>
<evidence type="ECO:0000259" key="6">
    <source>
        <dbReference type="Pfam" id="PF02776"/>
    </source>
</evidence>
<name>A0A939DM16_9ALTE</name>
<dbReference type="GO" id="GO:0009099">
    <property type="term" value="P:L-valine biosynthetic process"/>
    <property type="evidence" value="ECO:0007669"/>
    <property type="project" value="TreeGrafter"/>
</dbReference>
<keyword evidence="8" id="KW-1185">Reference proteome</keyword>
<dbReference type="CDD" id="cd07035">
    <property type="entry name" value="TPP_PYR_POX_like"/>
    <property type="match status" value="1"/>
</dbReference>
<organism evidence="7 8">
    <name type="scientific">Bowmanella dokdonensis</name>
    <dbReference type="NCBI Taxonomy" id="751969"/>
    <lineage>
        <taxon>Bacteria</taxon>
        <taxon>Pseudomonadati</taxon>
        <taxon>Pseudomonadota</taxon>
        <taxon>Gammaproteobacteria</taxon>
        <taxon>Alteromonadales</taxon>
        <taxon>Alteromonadaceae</taxon>
        <taxon>Bowmanella</taxon>
    </lineage>
</organism>
<evidence type="ECO:0000259" key="5">
    <source>
        <dbReference type="Pfam" id="PF02775"/>
    </source>
</evidence>
<dbReference type="Gene3D" id="3.40.50.970">
    <property type="match status" value="2"/>
</dbReference>
<keyword evidence="2 3" id="KW-0786">Thiamine pyrophosphate</keyword>
<dbReference type="PANTHER" id="PTHR18968">
    <property type="entry name" value="THIAMINE PYROPHOSPHATE ENZYMES"/>
    <property type="match status" value="1"/>
</dbReference>
<reference evidence="7" key="1">
    <citation type="submission" date="2021-03" db="EMBL/GenBank/DDBJ databases">
        <title>novel species isolated from a fishpond in China.</title>
        <authorList>
            <person name="Lu H."/>
            <person name="Cai Z."/>
        </authorList>
    </citation>
    <scope>NUCLEOTIDE SEQUENCE</scope>
    <source>
        <strain evidence="7">JCM 30855</strain>
    </source>
</reference>
<dbReference type="PANTHER" id="PTHR18968:SF167">
    <property type="entry name" value="ACETOLACTATE SYNTHASE LARGE SUBUNIT ILVB2-RELATED"/>
    <property type="match status" value="1"/>
</dbReference>
<dbReference type="Pfam" id="PF00205">
    <property type="entry name" value="TPP_enzyme_M"/>
    <property type="match status" value="1"/>
</dbReference>
<dbReference type="GO" id="GO:0050660">
    <property type="term" value="F:flavin adenine dinucleotide binding"/>
    <property type="evidence" value="ECO:0007669"/>
    <property type="project" value="TreeGrafter"/>
</dbReference>
<comment type="similarity">
    <text evidence="1 3">Belongs to the TPP enzyme family.</text>
</comment>
<evidence type="ECO:0000313" key="8">
    <source>
        <dbReference type="Proteomes" id="UP000664654"/>
    </source>
</evidence>
<dbReference type="GO" id="GO:0009097">
    <property type="term" value="P:isoleucine biosynthetic process"/>
    <property type="evidence" value="ECO:0007669"/>
    <property type="project" value="TreeGrafter"/>
</dbReference>
<dbReference type="CDD" id="cd00568">
    <property type="entry name" value="TPP_enzymes"/>
    <property type="match status" value="1"/>
</dbReference>
<dbReference type="InterPro" id="IPR045229">
    <property type="entry name" value="TPP_enz"/>
</dbReference>
<dbReference type="InterPro" id="IPR012001">
    <property type="entry name" value="Thiamin_PyroP_enz_TPP-bd_dom"/>
</dbReference>
<proteinExistence type="inferred from homology"/>
<sequence>MSGAAQIREEQEETDVFTYADLIVEYLSQLGVDCVFGVPGGAIEPLFNALARSERRGGPRIVVARHEAGAAFMADGYARENGKIGVCCATTGPGATNLITGVSGAYADNTPMLVITAQTPLPKFGRRALQDSSCAAIDTVGMFRYCTRYNSLVSHQEQMEHKLISAIMATRRIPAGPVHISIPSDVLRATVSQRPQIRVESLMHKFTLSDKEALVGLIRELAKAERVALFLGDGCAEASEQIMAFAELINAPFVTGPMGKRWVDETHRLYRGVYGFGGHQSAKELLEDRDGKLDLVLAVGAALGELGTSGWAVELMNHKLIHIDYTPEHFTRSPMAKLHVCGYLPSVFQRLIDEVKEGKFKWGKHWQVFAQPLPRNINGCRVALNDPTGGREEAVILKPQRVFTHLSRVLPPGSRFFVDAGNAWAWSIHYYQRPESDGKYHIAMGLGAMAWSIGAVIGSALADKERHPHVCVTGDGSYLMSAQEITVALQQKLPIVFLVLNDGVLGMVMHGQRLGGAEPSGFELGNVNFAAMARAMGVEGIVVDNPDKLEELDFEGFFLKDGPTLIDLRIDPDEVPPMMDRVKGLAKGTSATPGG</sequence>
<comment type="caution">
    <text evidence="7">The sequence shown here is derived from an EMBL/GenBank/DDBJ whole genome shotgun (WGS) entry which is preliminary data.</text>
</comment>
<accession>A0A939DM16</accession>
<dbReference type="InterPro" id="IPR011766">
    <property type="entry name" value="TPP_enzyme_TPP-bd"/>
</dbReference>
<evidence type="ECO:0000256" key="1">
    <source>
        <dbReference type="ARBA" id="ARBA00007812"/>
    </source>
</evidence>
<dbReference type="SUPFAM" id="SSF52467">
    <property type="entry name" value="DHS-like NAD/FAD-binding domain"/>
    <property type="match status" value="1"/>
</dbReference>